<keyword evidence="3" id="KW-1185">Reference proteome</keyword>
<feature type="compositionally biased region" description="Low complexity" evidence="1">
    <location>
        <begin position="41"/>
        <end position="57"/>
    </location>
</feature>
<evidence type="ECO:0000256" key="1">
    <source>
        <dbReference type="SAM" id="MobiDB-lite"/>
    </source>
</evidence>
<evidence type="ECO:0000313" key="3">
    <source>
        <dbReference type="Proteomes" id="UP000225277"/>
    </source>
</evidence>
<evidence type="ECO:0000313" key="2">
    <source>
        <dbReference type="EMBL" id="CZT21828.1"/>
    </source>
</evidence>
<dbReference type="STRING" id="112498.A0A2D3V1Z9"/>
<feature type="region of interest" description="Disordered" evidence="1">
    <location>
        <begin position="705"/>
        <end position="729"/>
    </location>
</feature>
<dbReference type="PANTHER" id="PTHR42064">
    <property type="entry name" value="YALI0F28677P"/>
    <property type="match status" value="1"/>
</dbReference>
<feature type="region of interest" description="Disordered" evidence="1">
    <location>
        <begin position="1062"/>
        <end position="1094"/>
    </location>
</feature>
<feature type="compositionally biased region" description="Polar residues" evidence="1">
    <location>
        <begin position="1085"/>
        <end position="1094"/>
    </location>
</feature>
<dbReference type="OrthoDB" id="3548913at2759"/>
<proteinExistence type="predicted"/>
<gene>
    <name evidence="2" type="ORF">RCC_07695</name>
</gene>
<feature type="region of interest" description="Disordered" evidence="1">
    <location>
        <begin position="1"/>
        <end position="57"/>
    </location>
</feature>
<organism evidence="2 3">
    <name type="scientific">Ramularia collo-cygni</name>
    <dbReference type="NCBI Taxonomy" id="112498"/>
    <lineage>
        <taxon>Eukaryota</taxon>
        <taxon>Fungi</taxon>
        <taxon>Dikarya</taxon>
        <taxon>Ascomycota</taxon>
        <taxon>Pezizomycotina</taxon>
        <taxon>Dothideomycetes</taxon>
        <taxon>Dothideomycetidae</taxon>
        <taxon>Mycosphaerellales</taxon>
        <taxon>Mycosphaerellaceae</taxon>
        <taxon>Ramularia</taxon>
    </lineage>
</organism>
<accession>A0A2D3V1Z9</accession>
<feature type="region of interest" description="Disordered" evidence="1">
    <location>
        <begin position="1327"/>
        <end position="1354"/>
    </location>
</feature>
<protein>
    <submittedName>
        <fullName evidence="2">Uncharacterized protein</fullName>
    </submittedName>
</protein>
<reference evidence="2 3" key="1">
    <citation type="submission" date="2016-03" db="EMBL/GenBank/DDBJ databases">
        <authorList>
            <person name="Ploux O."/>
        </authorList>
    </citation>
    <scope>NUCLEOTIDE SEQUENCE [LARGE SCALE GENOMIC DNA]</scope>
    <source>
        <strain evidence="2 3">URUG2</strain>
    </source>
</reference>
<name>A0A2D3V1Z9_9PEZI</name>
<dbReference type="PANTHER" id="PTHR42064:SF1">
    <property type="entry name" value="YALI0F28677P"/>
    <property type="match status" value="1"/>
</dbReference>
<feature type="compositionally biased region" description="Low complexity" evidence="1">
    <location>
        <begin position="17"/>
        <end position="30"/>
    </location>
</feature>
<feature type="compositionally biased region" description="Polar residues" evidence="1">
    <location>
        <begin position="1064"/>
        <end position="1075"/>
    </location>
</feature>
<sequence length="1466" mass="162298">MSNTGSPLDDHERDQGSVSPPSSHHASRSATPEISSPDIASRNLSSLSSLPRLRSSSLPPPDMDMAFKLAFHLAPARNSNVDAVDFAQVPAEVDLPNKILRPQHPPDSSSPDAVPIASTKVNTDQVTPVREIVRLLRLQKDHQRQCRRAEDTLYRLQIATARTSRLVCAARSAQHTLAECIKSEDKASFTNLLHAFHDASEECLAPQPEVAAEPAGADQYCAHSFMDGISTDSRSSILELLTKIRHDGTFLADRLDALSQKELVDLIPDRGASRQSESMFGSSVRWSSRASRSLGFVVDAHVDMVSSYSYGSALETLMFCTWGLTTSRRLEHERSTSIWATVCAQLLSKQKPGCEKLIPAVLDVWAFSLPWPAKERLELWMLQTLQEGCFLLDQPSKQTFRARVEGRPEIPLEDVLRAEAFYAQAVDSLLDLLGDQSGPSLIPPGALTMGRTIWEKLADSPGHQQSLPQFIVTRWLCSSFLADALTLSEAHGSLTDHYVPEISRQRILRKIAERTQKAVYEVAYSWKHGSKASTEVTQRVNTIMALLQPVTFQRGSPNSYFPNVDHTDSRRPGEDFVVVSAKDVVVSINALYPQRRPASVSSDYGSVTSGLQSSASSVSGFSLFRNAHSAETYSNLFTPWSSEMQSPGAASDPLDLEQSSDAQPLHEACLELEQFDQHGSPGRWTVLAAPPNSAILTTMEERFSQVSSTDNATAHQHSPIPDAQPRDHNSSLSVVEQLLGSLEIAAVDSSLSVLVPGEHVSDAWSQLRGFFEDAMTDCDSHSDFVGAHFWFHQFQKLHEEVSRSENMSVLKSLIQELQVSAESSIRRSLVIEQACGKWLRLLKSSTQLRSEHLAPLTEANERLRDKMWYVADVRTSAAYDEARSVAAALRIMGRPKRPSRTRMTPPLRHWSGTKLASTSVQLKSEAQILELLSARPEHGGPNKLSDEQSRITAAWLERQNIDNLCKGEERLHKFCMEVKRCIESIINAPAESSTISSNALFSREGSSWQGRRTQYGQATLAGLYGSAGQARLLSLQPHLRSSDALSGSSRALSSVSSRDYLETRSPTLTNKSSMPFWSPAMTEAESPSSTTSIGTSLKQSAMESFQNKRGDAPMATQRPALDRLRERLTGLLLSDLTSSLYNEGSETDVAFWTGLGSDLVNRHFRNVRAYQWNVGERKPSMPSAIHLPTSMAPFSFDGAFHRLLQKFSRVCNPSVKLSCLYDIDRLLIPYMAQRGGDGHALSAVSPTKDTSSEISVRGFRDLFSQHSLRPSTIFRDMQYIAALLPSSTLQDTAQGKAFCNAAVAISGLKRDARLVMVETADSIIAYHSNNRGHGRSPSTAQQQRDSAIFTTPSRTSSAEDIARYSMADAAYLLQITAKEGDHVAQRELATLYLTHPELMDRIIAPFARPKEVFREELEARWRKNQDPNRCDPTTMCVAHHWMNLSSKGGDSLAKEYLRQREEMDSF</sequence>
<dbReference type="RefSeq" id="XP_023628717.1">
    <property type="nucleotide sequence ID" value="XM_023772949.1"/>
</dbReference>
<dbReference type="Proteomes" id="UP000225277">
    <property type="component" value="Unassembled WGS sequence"/>
</dbReference>
<dbReference type="GeneID" id="35602807"/>
<feature type="compositionally biased region" description="Polar residues" evidence="1">
    <location>
        <begin position="705"/>
        <end position="716"/>
    </location>
</feature>
<dbReference type="EMBL" id="FJUY01000012">
    <property type="protein sequence ID" value="CZT21828.1"/>
    <property type="molecule type" value="Genomic_DNA"/>
</dbReference>